<evidence type="ECO:0000313" key="4">
    <source>
        <dbReference type="Proteomes" id="UP000031670"/>
    </source>
</evidence>
<feature type="compositionally biased region" description="Polar residues" evidence="1">
    <location>
        <begin position="1"/>
        <end position="12"/>
    </location>
</feature>
<keyword evidence="2" id="KW-0378">Hydrolase</keyword>
<dbReference type="Gene3D" id="3.40.50.300">
    <property type="entry name" value="P-loop containing nucleotide triphosphate hydrolases"/>
    <property type="match status" value="1"/>
</dbReference>
<reference evidence="4 5" key="3">
    <citation type="submission" date="2015-01" db="EMBL/GenBank/DDBJ databases">
        <authorList>
            <consortium name="NBRP consortium"/>
            <person name="Sawabe T."/>
            <person name="Meirelles P."/>
            <person name="Feng G."/>
            <person name="Sayaka M."/>
            <person name="Hattori M."/>
            <person name="Ohkuma M."/>
        </authorList>
    </citation>
    <scope>NUCLEOTIDE SEQUENCE [LARGE SCALE GENOMIC DNA]</scope>
    <source>
        <strain evidence="5">JCM 19231</strain>
        <strain evidence="2">JCM19231</strain>
        <strain evidence="3 4">JCM19232</strain>
    </source>
</reference>
<reference evidence="2 5" key="1">
    <citation type="submission" date="2015-01" db="EMBL/GenBank/DDBJ databases">
        <title>Vibrio sp. C1 JCM 19231 whole genome shotgun sequence.</title>
        <authorList>
            <person name="Sawabe T."/>
            <person name="Meirelles P."/>
            <person name="Feng G."/>
            <person name="Sayaka M."/>
            <person name="Hattori M."/>
            <person name="Ohkuma M."/>
        </authorList>
    </citation>
    <scope>NUCLEOTIDE SEQUENCE [LARGE SCALE GENOMIC DNA]</scope>
    <source>
        <strain evidence="5">JCM 19231</strain>
        <strain evidence="2">JCM19231</strain>
    </source>
</reference>
<dbReference type="GO" id="GO:0006508">
    <property type="term" value="P:proteolysis"/>
    <property type="evidence" value="ECO:0007669"/>
    <property type="project" value="UniProtKB-KW"/>
</dbReference>
<reference evidence="3 4" key="2">
    <citation type="submission" date="2015-01" db="EMBL/GenBank/DDBJ databases">
        <title>Vibrio sp. C5 JCM 19232 whole genome shotgun sequence.</title>
        <authorList>
            <person name="Sawabe T."/>
            <person name="Meirelles P."/>
            <person name="Feng G."/>
            <person name="Sayaka M."/>
            <person name="Hattori M."/>
            <person name="Ohkuma M."/>
        </authorList>
    </citation>
    <scope>NUCLEOTIDE SEQUENCE [LARGE SCALE GENOMIC DNA]</scope>
    <source>
        <strain evidence="3 4">JCM19232</strain>
    </source>
</reference>
<comment type="caution">
    <text evidence="2">The sequence shown here is derived from an EMBL/GenBank/DDBJ whole genome shotgun (WGS) entry which is preliminary data.</text>
</comment>
<evidence type="ECO:0000313" key="2">
    <source>
        <dbReference type="EMBL" id="GAM55245.1"/>
    </source>
</evidence>
<dbReference type="EC" id="3.4.21.53" evidence="2"/>
<dbReference type="EMBL" id="BBRZ01000012">
    <property type="protein sequence ID" value="GAM55245.1"/>
    <property type="molecule type" value="Genomic_DNA"/>
</dbReference>
<proteinExistence type="predicted"/>
<feature type="region of interest" description="Disordered" evidence="1">
    <location>
        <begin position="1"/>
        <end position="29"/>
    </location>
</feature>
<keyword evidence="2" id="KW-0645">Protease</keyword>
<evidence type="ECO:0000256" key="1">
    <source>
        <dbReference type="SAM" id="MobiDB-lite"/>
    </source>
</evidence>
<evidence type="ECO:0000313" key="5">
    <source>
        <dbReference type="Proteomes" id="UP000031671"/>
    </source>
</evidence>
<organism evidence="2 5">
    <name type="scientific">Vibrio ishigakensis</name>
    <dbReference type="NCBI Taxonomy" id="1481914"/>
    <lineage>
        <taxon>Bacteria</taxon>
        <taxon>Pseudomonadati</taxon>
        <taxon>Pseudomonadota</taxon>
        <taxon>Gammaproteobacteria</taxon>
        <taxon>Vibrionales</taxon>
        <taxon>Vibrionaceae</taxon>
        <taxon>Vibrio</taxon>
    </lineage>
</organism>
<protein>
    <submittedName>
        <fullName evidence="2">ATP-dependent protease La type II</fullName>
        <ecNumber evidence="2">3.4.21.53</ecNumber>
    </submittedName>
</protein>
<sequence length="64" mass="7044">MATISLSPQQLYRESDLSSLSSKSTKDIPPIEEILGQERAHSAVEFAMSIKEKGYNIYAVGRNG</sequence>
<name>A0A0B8NKK5_9VIBR</name>
<dbReference type="AlphaFoldDB" id="A0A0B8NKK5"/>
<dbReference type="Proteomes" id="UP000031671">
    <property type="component" value="Unassembled WGS sequence"/>
</dbReference>
<gene>
    <name evidence="2" type="ORF">JCM19231_5077</name>
    <name evidence="3" type="ORF">JCM19232_1314</name>
</gene>
<keyword evidence="5" id="KW-1185">Reference proteome</keyword>
<dbReference type="EMBL" id="BBSA01000008">
    <property type="protein sequence ID" value="GAM63167.1"/>
    <property type="molecule type" value="Genomic_DNA"/>
</dbReference>
<accession>A0A0B8PET5</accession>
<dbReference type="GO" id="GO:0004252">
    <property type="term" value="F:serine-type endopeptidase activity"/>
    <property type="evidence" value="ECO:0007669"/>
    <property type="project" value="UniProtKB-EC"/>
</dbReference>
<dbReference type="InterPro" id="IPR027417">
    <property type="entry name" value="P-loop_NTPase"/>
</dbReference>
<evidence type="ECO:0000313" key="3">
    <source>
        <dbReference type="EMBL" id="GAM63167.1"/>
    </source>
</evidence>
<accession>A0A0B8NKK5</accession>
<dbReference type="Proteomes" id="UP000031670">
    <property type="component" value="Unassembled WGS sequence"/>
</dbReference>